<dbReference type="Gene3D" id="2.60.40.1210">
    <property type="entry name" value="Cellobiose dehydrogenase, cytochrome domain"/>
    <property type="match status" value="1"/>
</dbReference>
<dbReference type="InterPro" id="IPR007867">
    <property type="entry name" value="GMC_OxRtase_C"/>
</dbReference>
<comment type="similarity">
    <text evidence="1 2">Belongs to the GMC oxidoreductase family.</text>
</comment>
<evidence type="ECO:0000256" key="4">
    <source>
        <dbReference type="SAM" id="SignalP"/>
    </source>
</evidence>
<feature type="domain" description="Glucose-methanol-choline oxidoreductase N-terminal" evidence="5">
    <location>
        <begin position="360"/>
        <end position="383"/>
    </location>
</feature>
<gene>
    <name evidence="7" type="ORF">LTR62_000929</name>
</gene>
<feature type="chain" id="PRO_5043010645" description="Glucose-methanol-choline oxidoreductase N-terminal domain-containing protein" evidence="4">
    <location>
        <begin position="17"/>
        <end position="806"/>
    </location>
</feature>
<dbReference type="CDD" id="cd09630">
    <property type="entry name" value="CDH_like_cytochrome"/>
    <property type="match status" value="1"/>
</dbReference>
<dbReference type="InterPro" id="IPR036188">
    <property type="entry name" value="FAD/NAD-bd_sf"/>
</dbReference>
<dbReference type="Pfam" id="PF00732">
    <property type="entry name" value="GMC_oxred_N"/>
    <property type="match status" value="1"/>
</dbReference>
<name>A0AAN7T9R5_9PEZI</name>
<evidence type="ECO:0000313" key="7">
    <source>
        <dbReference type="EMBL" id="KAK5107648.1"/>
    </source>
</evidence>
<evidence type="ECO:0000256" key="3">
    <source>
        <dbReference type="SAM" id="MobiDB-lite"/>
    </source>
</evidence>
<evidence type="ECO:0000313" key="8">
    <source>
        <dbReference type="Proteomes" id="UP001310890"/>
    </source>
</evidence>
<dbReference type="Proteomes" id="UP001310890">
    <property type="component" value="Unassembled WGS sequence"/>
</dbReference>
<evidence type="ECO:0000256" key="2">
    <source>
        <dbReference type="RuleBase" id="RU003968"/>
    </source>
</evidence>
<dbReference type="PROSITE" id="PS00623">
    <property type="entry name" value="GMC_OXRED_1"/>
    <property type="match status" value="1"/>
</dbReference>
<dbReference type="Gene3D" id="3.30.410.10">
    <property type="entry name" value="Cholesterol Oxidase, domain 2"/>
    <property type="match status" value="1"/>
</dbReference>
<sequence length="806" mass="84353">MKSALVLLGSASTVLGQSFSTYQSPQGISFWQANFGTHVTTAALPNAEFGIALPPASATNILDEYIGHLVVPIPSTGTWMGIAHASDMTDNLLLLTWLNGNKVMTDFRYATGYVTPDEYTGNAKLSMISSSVNSSFYELTYRCQHCWTWNQTGQVAGGQVPTTATGGQQIVAWAQATNPPTNPSAQTAVVVQHAGDGIFGLAVDSARNSAYTSWAALATGGAAPTTTTSASAKSTTTTSAPTGTSKSTLASAPVSFSPSSTTASAAACTGSPAASLGLFDYIVVGGGAGGVPLASKLTNTGKRVLLIERGNPSSGRQGGQLKPAWLQGTNLTQFDVPGLCNEIYVNSNGITCPDYSVLAGCILGGGTAVNAGLWWKPHPKDFAAFPAPWQASDMQDAISRVFAKIPFTEHPSSDGQLYEMQAYGLLGNILGRNGWGAVTAGNTPDMKTLNYGHAENMFSHGERGGPLATYLVDAMAKTNFKLILNTMVDRISRTGGTATGVQVEGAYCGTIGLNAGGRVILSAGAFGSPKVLFRSGIGPTDQLSIVQAAEPAVMISSSQWINLPVGMSLQDHAQTDIVWSQSSVQNYDFNAAFSNPIQADVNSYLNSRAGILTQAAPVFPIFAWHEVTGSDGITRQIQWQLRNGPSHGIASSTAITQTQYLGRGATSRGRTTITPSLNMIVSTVPYYQDPVDLQVAQTSMNIMLSLLAQDPSINVQFPAPGTNVSSFYSSYPTSTGARSANHWVGSCKMGRDSGLVSGGTAVVDQTLKVYGTQNIYVLDASIIPEICSANPSALIVSLAERASDML</sequence>
<keyword evidence="4" id="KW-0732">Signal</keyword>
<reference evidence="7" key="1">
    <citation type="submission" date="2023-08" db="EMBL/GenBank/DDBJ databases">
        <title>Black Yeasts Isolated from many extreme environments.</title>
        <authorList>
            <person name="Coleine C."/>
            <person name="Stajich J.E."/>
            <person name="Selbmann L."/>
        </authorList>
    </citation>
    <scope>NUCLEOTIDE SEQUENCE</scope>
    <source>
        <strain evidence="7">CCFEE 5401</strain>
    </source>
</reference>
<protein>
    <recommendedName>
        <fullName evidence="5 6">Glucose-methanol-choline oxidoreductase N-terminal domain-containing protein</fullName>
    </recommendedName>
</protein>
<dbReference type="GO" id="GO:0050660">
    <property type="term" value="F:flavin adenine dinucleotide binding"/>
    <property type="evidence" value="ECO:0007669"/>
    <property type="project" value="InterPro"/>
</dbReference>
<proteinExistence type="inferred from homology"/>
<accession>A0AAN7T9R5</accession>
<keyword evidence="2" id="KW-0274">FAD</keyword>
<dbReference type="PROSITE" id="PS00624">
    <property type="entry name" value="GMC_OXRED_2"/>
    <property type="match status" value="1"/>
</dbReference>
<dbReference type="SUPFAM" id="SSF51905">
    <property type="entry name" value="FAD/NAD(P)-binding domain"/>
    <property type="match status" value="1"/>
</dbReference>
<dbReference type="Pfam" id="PF16010">
    <property type="entry name" value="CDH-cyt"/>
    <property type="match status" value="1"/>
</dbReference>
<dbReference type="Gene3D" id="3.50.50.60">
    <property type="entry name" value="FAD/NAD(P)-binding domain"/>
    <property type="match status" value="1"/>
</dbReference>
<dbReference type="PANTHER" id="PTHR47190">
    <property type="entry name" value="DEHYDROGENASE, PUTATIVE-RELATED"/>
    <property type="match status" value="1"/>
</dbReference>
<dbReference type="PANTHER" id="PTHR47190:SF2">
    <property type="entry name" value="CELLOBIOSE DEHYDROGENASE (AFU_ORTHOLOGUE AFUA_2G17620)"/>
    <property type="match status" value="1"/>
</dbReference>
<dbReference type="AlphaFoldDB" id="A0AAN7T9R5"/>
<dbReference type="EMBL" id="JAVRRL010000112">
    <property type="protein sequence ID" value="KAK5107648.1"/>
    <property type="molecule type" value="Genomic_DNA"/>
</dbReference>
<dbReference type="Pfam" id="PF05199">
    <property type="entry name" value="GMC_oxred_C"/>
    <property type="match status" value="1"/>
</dbReference>
<evidence type="ECO:0000256" key="1">
    <source>
        <dbReference type="ARBA" id="ARBA00010790"/>
    </source>
</evidence>
<dbReference type="InterPro" id="IPR015920">
    <property type="entry name" value="Cellobiose_DH-like_cyt"/>
</dbReference>
<dbReference type="InterPro" id="IPR053208">
    <property type="entry name" value="GMC_Oxidoreductase_CD"/>
</dbReference>
<feature type="domain" description="Glucose-methanol-choline oxidoreductase N-terminal" evidence="6">
    <location>
        <begin position="524"/>
        <end position="538"/>
    </location>
</feature>
<keyword evidence="2" id="KW-0285">Flavoprotein</keyword>
<dbReference type="SUPFAM" id="SSF49344">
    <property type="entry name" value="CBD9-like"/>
    <property type="match status" value="1"/>
</dbReference>
<organism evidence="7 8">
    <name type="scientific">Meristemomyces frigidus</name>
    <dbReference type="NCBI Taxonomy" id="1508187"/>
    <lineage>
        <taxon>Eukaryota</taxon>
        <taxon>Fungi</taxon>
        <taxon>Dikarya</taxon>
        <taxon>Ascomycota</taxon>
        <taxon>Pezizomycotina</taxon>
        <taxon>Dothideomycetes</taxon>
        <taxon>Dothideomycetidae</taxon>
        <taxon>Mycosphaerellales</taxon>
        <taxon>Teratosphaeriaceae</taxon>
        <taxon>Meristemomyces</taxon>
    </lineage>
</organism>
<feature type="region of interest" description="Disordered" evidence="3">
    <location>
        <begin position="222"/>
        <end position="256"/>
    </location>
</feature>
<evidence type="ECO:0000259" key="5">
    <source>
        <dbReference type="PROSITE" id="PS00623"/>
    </source>
</evidence>
<feature type="signal peptide" evidence="4">
    <location>
        <begin position="1"/>
        <end position="16"/>
    </location>
</feature>
<evidence type="ECO:0000259" key="6">
    <source>
        <dbReference type="PROSITE" id="PS00624"/>
    </source>
</evidence>
<dbReference type="SUPFAM" id="SSF54373">
    <property type="entry name" value="FAD-linked reductases, C-terminal domain"/>
    <property type="match status" value="1"/>
</dbReference>
<dbReference type="GO" id="GO:0016614">
    <property type="term" value="F:oxidoreductase activity, acting on CH-OH group of donors"/>
    <property type="evidence" value="ECO:0007669"/>
    <property type="project" value="InterPro"/>
</dbReference>
<dbReference type="InterPro" id="IPR000172">
    <property type="entry name" value="GMC_OxRdtase_N"/>
</dbReference>
<comment type="caution">
    <text evidence="7">The sequence shown here is derived from an EMBL/GenBank/DDBJ whole genome shotgun (WGS) entry which is preliminary data.</text>
</comment>